<dbReference type="Proteomes" id="UP001222027">
    <property type="component" value="Unassembled WGS sequence"/>
</dbReference>
<keyword evidence="3" id="KW-1185">Reference proteome</keyword>
<feature type="chain" id="PRO_5043417739" evidence="1">
    <location>
        <begin position="29"/>
        <end position="67"/>
    </location>
</feature>
<name>A0AAV8PP33_ENSVE</name>
<reference evidence="2 3" key="1">
    <citation type="submission" date="2022-12" db="EMBL/GenBank/DDBJ databases">
        <title>Chromosome-scale assembly of the Ensete ventricosum genome.</title>
        <authorList>
            <person name="Dussert Y."/>
            <person name="Stocks J."/>
            <person name="Wendawek A."/>
            <person name="Woldeyes F."/>
            <person name="Nichols R.A."/>
            <person name="Borrell J.S."/>
        </authorList>
    </citation>
    <scope>NUCLEOTIDE SEQUENCE [LARGE SCALE GENOMIC DNA]</scope>
    <source>
        <strain evidence="3">cv. Maze</strain>
        <tissue evidence="2">Seeds</tissue>
    </source>
</reference>
<evidence type="ECO:0000313" key="3">
    <source>
        <dbReference type="Proteomes" id="UP001222027"/>
    </source>
</evidence>
<proteinExistence type="predicted"/>
<comment type="caution">
    <text evidence="2">The sequence shown here is derived from an EMBL/GenBank/DDBJ whole genome shotgun (WGS) entry which is preliminary data.</text>
</comment>
<dbReference type="AlphaFoldDB" id="A0AAV8PP33"/>
<keyword evidence="1" id="KW-0732">Signal</keyword>
<evidence type="ECO:0000313" key="2">
    <source>
        <dbReference type="EMBL" id="KAJ8459290.1"/>
    </source>
</evidence>
<evidence type="ECO:0000256" key="1">
    <source>
        <dbReference type="SAM" id="SignalP"/>
    </source>
</evidence>
<protein>
    <submittedName>
        <fullName evidence="2">Uncharacterized protein</fullName>
    </submittedName>
</protein>
<feature type="signal peptide" evidence="1">
    <location>
        <begin position="1"/>
        <end position="28"/>
    </location>
</feature>
<dbReference type="EMBL" id="JAQQAF010000009">
    <property type="protein sequence ID" value="KAJ8459290.1"/>
    <property type="molecule type" value="Genomic_DNA"/>
</dbReference>
<organism evidence="2 3">
    <name type="scientific">Ensete ventricosum</name>
    <name type="common">Abyssinian banana</name>
    <name type="synonym">Musa ensete</name>
    <dbReference type="NCBI Taxonomy" id="4639"/>
    <lineage>
        <taxon>Eukaryota</taxon>
        <taxon>Viridiplantae</taxon>
        <taxon>Streptophyta</taxon>
        <taxon>Embryophyta</taxon>
        <taxon>Tracheophyta</taxon>
        <taxon>Spermatophyta</taxon>
        <taxon>Magnoliopsida</taxon>
        <taxon>Liliopsida</taxon>
        <taxon>Zingiberales</taxon>
        <taxon>Musaceae</taxon>
        <taxon>Ensete</taxon>
    </lineage>
</organism>
<sequence>MVLRGKSALISILLATLTVSMSMEAVSAAKEALDVVSMQYMELTPKRKTGQERFFCLARGRCRFKTD</sequence>
<accession>A0AAV8PP33</accession>
<gene>
    <name evidence="2" type="ORF">OPV22_032216</name>
</gene>